<name>A0A9P5HHX4_9HYPO</name>
<comment type="caution">
    <text evidence="1">The sequence shown here is derived from an EMBL/GenBank/DDBJ whole genome shotgun (WGS) entry which is preliminary data.</text>
</comment>
<evidence type="ECO:0000313" key="2">
    <source>
        <dbReference type="Proteomes" id="UP000722485"/>
    </source>
</evidence>
<dbReference type="OrthoDB" id="21502at2759"/>
<sequence length="477" mass="52931">MSFFRGPTAPARIPTDRVIPLHFWDESPLYRRIALYNLKVFDDVLDPEKLRGSLEALVSQKTWGKLGGRLRKDAKGGLEYHIPAEFTMDRPAVGFTHVDHGDLLKADHPLASRLPKPSTRPAVVGDPDECIDLACGPGCPTSIDDYLYSDRPLLGLHVVSFKDATLVTLHWLHIACDALGMKALVGGWVLKMQGKAVPGQQGFDYDPLAELGMHPTEPHKLASQRMTTSSLLTYGFKNGYTLLVGKKECRMVCIPGRFLNKLRSDALHELAAAGVEKPFITDNDVLVAWWTRIALSHLPASSERPVTVQLAMSLRKSLEKDLLPPEKPFISNCFGFTNLLLPAKDFREKPVSDIAAQMRAALDEQNTRAQVEAYQAMVRDSVAPLPVFFGTGATYQISYSNWTKADLFGADFSAAAVKPRETALFASYIAHCQVPFQFPEGFIVVGKDSKENTWLCGYRAQGLWEIVEKELEAMEDV</sequence>
<organism evidence="1 2">
    <name type="scientific">Cylindrodendrum hubeiense</name>
    <dbReference type="NCBI Taxonomy" id="595255"/>
    <lineage>
        <taxon>Eukaryota</taxon>
        <taxon>Fungi</taxon>
        <taxon>Dikarya</taxon>
        <taxon>Ascomycota</taxon>
        <taxon>Pezizomycotina</taxon>
        <taxon>Sordariomycetes</taxon>
        <taxon>Hypocreomycetidae</taxon>
        <taxon>Hypocreales</taxon>
        <taxon>Nectriaceae</taxon>
        <taxon>Cylindrodendrum</taxon>
    </lineage>
</organism>
<dbReference type="Proteomes" id="UP000722485">
    <property type="component" value="Unassembled WGS sequence"/>
</dbReference>
<keyword evidence="2" id="KW-1185">Reference proteome</keyword>
<accession>A0A9P5HHX4</accession>
<protein>
    <submittedName>
        <fullName evidence="1">Uncharacterized protein</fullName>
    </submittedName>
</protein>
<evidence type="ECO:0000313" key="1">
    <source>
        <dbReference type="EMBL" id="KAF7555298.1"/>
    </source>
</evidence>
<reference evidence="1" key="1">
    <citation type="submission" date="2020-03" db="EMBL/GenBank/DDBJ databases">
        <title>Draft Genome Sequence of Cylindrodendrum hubeiense.</title>
        <authorList>
            <person name="Buettner E."/>
            <person name="Kellner H."/>
        </authorList>
    </citation>
    <scope>NUCLEOTIDE SEQUENCE</scope>
    <source>
        <strain evidence="1">IHI 201604</strain>
    </source>
</reference>
<dbReference type="AlphaFoldDB" id="A0A9P5HHX4"/>
<dbReference type="EMBL" id="JAANBB010000022">
    <property type="protein sequence ID" value="KAF7555298.1"/>
    <property type="molecule type" value="Genomic_DNA"/>
</dbReference>
<dbReference type="Gene3D" id="3.30.559.10">
    <property type="entry name" value="Chloramphenicol acetyltransferase-like domain"/>
    <property type="match status" value="2"/>
</dbReference>
<proteinExistence type="predicted"/>
<dbReference type="InterPro" id="IPR023213">
    <property type="entry name" value="CAT-like_dom_sf"/>
</dbReference>
<gene>
    <name evidence="1" type="ORF">G7Z17_g2292</name>
</gene>